<dbReference type="PANTHER" id="PTHR19423">
    <property type="entry name" value="SH3 DOMAIN-BINDING PROTEIN 5"/>
    <property type="match status" value="1"/>
</dbReference>
<dbReference type="EMBL" id="OC855587">
    <property type="protein sequence ID" value="CAD7622291.1"/>
    <property type="molecule type" value="Genomic_DNA"/>
</dbReference>
<evidence type="ECO:0000313" key="5">
    <source>
        <dbReference type="Proteomes" id="UP000759131"/>
    </source>
</evidence>
<reference evidence="4" key="1">
    <citation type="submission" date="2020-11" db="EMBL/GenBank/DDBJ databases">
        <authorList>
            <person name="Tran Van P."/>
        </authorList>
    </citation>
    <scope>NUCLEOTIDE SEQUENCE</scope>
</reference>
<dbReference type="Pfam" id="PF05276">
    <property type="entry name" value="SH3BP5"/>
    <property type="match status" value="1"/>
</dbReference>
<proteinExistence type="inferred from homology"/>
<dbReference type="OrthoDB" id="446789at2759"/>
<dbReference type="GO" id="GO:0035556">
    <property type="term" value="P:intracellular signal transduction"/>
    <property type="evidence" value="ECO:0007669"/>
    <property type="project" value="InterPro"/>
</dbReference>
<dbReference type="Proteomes" id="UP000759131">
    <property type="component" value="Unassembled WGS sequence"/>
</dbReference>
<accession>A0A7R9KG41</accession>
<protein>
    <submittedName>
        <fullName evidence="4">Uncharacterized protein</fullName>
    </submittedName>
</protein>
<organism evidence="4">
    <name type="scientific">Medioppia subpectinata</name>
    <dbReference type="NCBI Taxonomy" id="1979941"/>
    <lineage>
        <taxon>Eukaryota</taxon>
        <taxon>Metazoa</taxon>
        <taxon>Ecdysozoa</taxon>
        <taxon>Arthropoda</taxon>
        <taxon>Chelicerata</taxon>
        <taxon>Arachnida</taxon>
        <taxon>Acari</taxon>
        <taxon>Acariformes</taxon>
        <taxon>Sarcoptiformes</taxon>
        <taxon>Oribatida</taxon>
        <taxon>Brachypylina</taxon>
        <taxon>Oppioidea</taxon>
        <taxon>Oppiidae</taxon>
        <taxon>Medioppia</taxon>
    </lineage>
</organism>
<comment type="similarity">
    <text evidence="1">Belongs to the SH3BP5 family.</text>
</comment>
<dbReference type="AlphaFoldDB" id="A0A7R9KG41"/>
<dbReference type="GO" id="GO:0004860">
    <property type="term" value="F:protein kinase inhibitor activity"/>
    <property type="evidence" value="ECO:0007669"/>
    <property type="project" value="TreeGrafter"/>
</dbReference>
<feature type="coiled-coil region" evidence="3">
    <location>
        <begin position="2"/>
        <end position="43"/>
    </location>
</feature>
<name>A0A7R9KG41_9ACAR</name>
<keyword evidence="2 3" id="KW-0175">Coiled coil</keyword>
<evidence type="ECO:0000256" key="3">
    <source>
        <dbReference type="SAM" id="Coils"/>
    </source>
</evidence>
<evidence type="ECO:0000313" key="4">
    <source>
        <dbReference type="EMBL" id="CAD7622291.1"/>
    </source>
</evidence>
<keyword evidence="5" id="KW-1185">Reference proteome</keyword>
<evidence type="ECO:0000256" key="2">
    <source>
        <dbReference type="ARBA" id="ARBA00023054"/>
    </source>
</evidence>
<dbReference type="InterPro" id="IPR007940">
    <property type="entry name" value="SH3BP5"/>
</dbReference>
<dbReference type="GO" id="GO:0005737">
    <property type="term" value="C:cytoplasm"/>
    <property type="evidence" value="ECO:0007669"/>
    <property type="project" value="TreeGrafter"/>
</dbReference>
<sequence>MKAQFNQMLDEQINKIRSYEQRVAKAKLNYSKALHRLEEISDEINQKRKIDNLLLLESRGVGVGAESPASSSPRLTKALRKLSLESEDLSQMIGIPVDWFYKRHTRSGTNSERDDTESVATTDTLDDTVIDNLMLNQNIDTIHVQYNDVLDSDKTTIL</sequence>
<dbReference type="EMBL" id="CAJPIZ010001012">
    <property type="protein sequence ID" value="CAG2102721.1"/>
    <property type="molecule type" value="Genomic_DNA"/>
</dbReference>
<evidence type="ECO:0000256" key="1">
    <source>
        <dbReference type="ARBA" id="ARBA00007796"/>
    </source>
</evidence>
<gene>
    <name evidence="4" type="ORF">OSB1V03_LOCUS2756</name>
</gene>
<dbReference type="PANTHER" id="PTHR19423:SF1">
    <property type="entry name" value="SH3 DOMAIN-BINDING PROTEIN 5"/>
    <property type="match status" value="1"/>
</dbReference>